<gene>
    <name evidence="1" type="ORF">B1A_14892</name>
</gene>
<organism evidence="1">
    <name type="scientific">mine drainage metagenome</name>
    <dbReference type="NCBI Taxonomy" id="410659"/>
    <lineage>
        <taxon>unclassified sequences</taxon>
        <taxon>metagenomes</taxon>
        <taxon>ecological metagenomes</taxon>
    </lineage>
</organism>
<name>T0ZB61_9ZZZZ</name>
<comment type="caution">
    <text evidence="1">The sequence shown here is derived from an EMBL/GenBank/DDBJ whole genome shotgun (WGS) entry which is preliminary data.</text>
</comment>
<proteinExistence type="predicted"/>
<accession>T0ZB61</accession>
<evidence type="ECO:0000313" key="1">
    <source>
        <dbReference type="EMBL" id="EQD45236.1"/>
    </source>
</evidence>
<protein>
    <submittedName>
        <fullName evidence="1">Uncharacterized protein</fullName>
    </submittedName>
</protein>
<reference evidence="1" key="1">
    <citation type="submission" date="2013-08" db="EMBL/GenBank/DDBJ databases">
        <authorList>
            <person name="Mendez C."/>
            <person name="Richter M."/>
            <person name="Ferrer M."/>
            <person name="Sanchez J."/>
        </authorList>
    </citation>
    <scope>NUCLEOTIDE SEQUENCE</scope>
</reference>
<dbReference type="EMBL" id="AUZX01010942">
    <property type="protein sequence ID" value="EQD45236.1"/>
    <property type="molecule type" value="Genomic_DNA"/>
</dbReference>
<dbReference type="AlphaFoldDB" id="T0ZB61"/>
<reference evidence="1" key="2">
    <citation type="journal article" date="2014" name="ISME J.">
        <title>Microbial stratification in low pH oxic and suboxic macroscopic growths along an acid mine drainage.</title>
        <authorList>
            <person name="Mendez-Garcia C."/>
            <person name="Mesa V."/>
            <person name="Sprenger R.R."/>
            <person name="Richter M."/>
            <person name="Diez M.S."/>
            <person name="Solano J."/>
            <person name="Bargiela R."/>
            <person name="Golyshina O.V."/>
            <person name="Manteca A."/>
            <person name="Ramos J.L."/>
            <person name="Gallego J.R."/>
            <person name="Llorente I."/>
            <person name="Martins Dos Santos V.A."/>
            <person name="Jensen O.N."/>
            <person name="Pelaez A.I."/>
            <person name="Sanchez J."/>
            <person name="Ferrer M."/>
        </authorList>
    </citation>
    <scope>NUCLEOTIDE SEQUENCE</scope>
</reference>
<sequence length="105" mass="12041">MAIAARFGLDEPGGDYLAVEYQCWRCAKRTPIFFWPGIGEERPAPRPWPRTVKPRYSQTLEGRYLANGCVHCDALVGDFYLSGIFNDTMWGDPDHWELHKGFFGL</sequence>